<evidence type="ECO:0000256" key="10">
    <source>
        <dbReference type="ARBA" id="ARBA00023136"/>
    </source>
</evidence>
<protein>
    <recommendedName>
        <fullName evidence="4 14">Very-long-chain (3R)-3-hydroxyacyl-CoA dehydratase</fullName>
        <ecNumber evidence="4 14">4.2.1.134</ecNumber>
    </recommendedName>
</protein>
<comment type="pathway">
    <text evidence="2 14">Lipid metabolism; fatty acid biosynthesis.</text>
</comment>
<evidence type="ECO:0000256" key="12">
    <source>
        <dbReference type="ARBA" id="ARBA00023239"/>
    </source>
</evidence>
<feature type="transmembrane region" description="Helical" evidence="14">
    <location>
        <begin position="120"/>
        <end position="138"/>
    </location>
</feature>
<evidence type="ECO:0000256" key="7">
    <source>
        <dbReference type="ARBA" id="ARBA00022832"/>
    </source>
</evidence>
<dbReference type="Pfam" id="PF04387">
    <property type="entry name" value="PTPLA"/>
    <property type="match status" value="1"/>
</dbReference>
<dbReference type="EMBL" id="OZ034835">
    <property type="protein sequence ID" value="CAL1676834.1"/>
    <property type="molecule type" value="Genomic_DNA"/>
</dbReference>
<feature type="transmembrane region" description="Helical" evidence="14">
    <location>
        <begin position="221"/>
        <end position="245"/>
    </location>
</feature>
<evidence type="ECO:0000313" key="16">
    <source>
        <dbReference type="Proteomes" id="UP001497644"/>
    </source>
</evidence>
<proteinExistence type="inferred from homology"/>
<accession>A0AAV2NAL6</accession>
<evidence type="ECO:0000256" key="3">
    <source>
        <dbReference type="ARBA" id="ARBA00007811"/>
    </source>
</evidence>
<evidence type="ECO:0000256" key="4">
    <source>
        <dbReference type="ARBA" id="ARBA00013122"/>
    </source>
</evidence>
<comment type="similarity">
    <text evidence="3 14">Belongs to the very long-chain fatty acids dehydratase HACD family.</text>
</comment>
<gene>
    <name evidence="15" type="ORF">LPLAT_LOCUS2943</name>
</gene>
<keyword evidence="11 14" id="KW-0275">Fatty acid biosynthesis</keyword>
<evidence type="ECO:0000313" key="15">
    <source>
        <dbReference type="EMBL" id="CAL1676834.1"/>
    </source>
</evidence>
<comment type="subcellular location">
    <subcellularLocation>
        <location evidence="14">Endoplasmic reticulum membrane</location>
        <topology evidence="14">Multi-pass membrane protein</topology>
    </subcellularLocation>
    <subcellularLocation>
        <location evidence="1">Membrane</location>
        <topology evidence="1">Multi-pass membrane protein</topology>
    </subcellularLocation>
</comment>
<evidence type="ECO:0000256" key="11">
    <source>
        <dbReference type="ARBA" id="ARBA00023160"/>
    </source>
</evidence>
<evidence type="ECO:0000256" key="8">
    <source>
        <dbReference type="ARBA" id="ARBA00022989"/>
    </source>
</evidence>
<evidence type="ECO:0000256" key="6">
    <source>
        <dbReference type="ARBA" id="ARBA00022692"/>
    </source>
</evidence>
<feature type="transmembrane region" description="Helical" evidence="14">
    <location>
        <begin position="90"/>
        <end position="108"/>
    </location>
</feature>
<evidence type="ECO:0000256" key="14">
    <source>
        <dbReference type="RuleBase" id="RU363109"/>
    </source>
</evidence>
<keyword evidence="7 14" id="KW-0276">Fatty acid metabolism</keyword>
<dbReference type="GO" id="GO:0102158">
    <property type="term" value="F:very-long-chain (3R)-3-hydroxyacyl-CoA dehydratase activity"/>
    <property type="evidence" value="ECO:0007669"/>
    <property type="project" value="UniProtKB-EC"/>
</dbReference>
<feature type="transmembrane region" description="Helical" evidence="14">
    <location>
        <begin position="49"/>
        <end position="70"/>
    </location>
</feature>
<comment type="function">
    <text evidence="14">Catalyzes the third of the four reactions of the long-chain fatty acids elongation cycle. This endoplasmic reticulum-bound enzymatic process, allows the addition of two carbons to the chain of long- and very long-chain fatty acids/VLCFAs per cycle. This enzyme catalyzes the dehydration of the 3-hydroxyacyl-CoA intermediate into trans-2,3-enoyl-CoA, within each cycle of fatty acid elongation. Thereby, it participates to the production of VLCFAs of different chain lengths that are involved in multiple biological processes as precursors of membrane lipids and lipid mediators.</text>
</comment>
<feature type="transmembrane region" description="Helical" evidence="14">
    <location>
        <begin position="176"/>
        <end position="201"/>
    </location>
</feature>
<sequence>MSTHIKERLHILGEVRKSFKNEAAKRLKKNLYADMAGPKSKKPSALSKLYLASYNLGQTLGWSYILYQIIQHYINPSRNTLWDKTQLPVIVFQNAAVLEIIHAAIGLVPSNVIITTFQVFSRVMVVVGVILATPYTYAAASPGLPLALIAWSITEIIRYFYYFANIINIMPHILIWLRYTTFIVLYPIGVTGELLCFYAAVQYSNANPDSWSYILPNKWNFTFSYLYILIAVMLGYIPIFPHLYLHMFAQRRKMLNPSATAKKVH</sequence>
<evidence type="ECO:0000256" key="13">
    <source>
        <dbReference type="ARBA" id="ARBA00036671"/>
    </source>
</evidence>
<dbReference type="GO" id="GO:0005789">
    <property type="term" value="C:endoplasmic reticulum membrane"/>
    <property type="evidence" value="ECO:0007669"/>
    <property type="project" value="UniProtKB-SubCell"/>
</dbReference>
<dbReference type="EC" id="4.2.1.134" evidence="4 14"/>
<dbReference type="GO" id="GO:0030497">
    <property type="term" value="P:fatty acid elongation"/>
    <property type="evidence" value="ECO:0007669"/>
    <property type="project" value="TreeGrafter"/>
</dbReference>
<keyword evidence="12 14" id="KW-0456">Lyase</keyword>
<dbReference type="PANTHER" id="PTHR11035:SF3">
    <property type="entry name" value="VERY-LONG-CHAIN (3R)-3-HYDROXYACYL-COA DEHYDRATASE"/>
    <property type="match status" value="1"/>
</dbReference>
<reference evidence="15" key="1">
    <citation type="submission" date="2024-04" db="EMBL/GenBank/DDBJ databases">
        <authorList>
            <consortium name="Molecular Ecology Group"/>
        </authorList>
    </citation>
    <scope>NUCLEOTIDE SEQUENCE</scope>
</reference>
<keyword evidence="5 14" id="KW-0444">Lipid biosynthesis</keyword>
<keyword evidence="14" id="KW-0256">Endoplasmic reticulum</keyword>
<dbReference type="InterPro" id="IPR007482">
    <property type="entry name" value="Tyr_Pase-like_PTPLA"/>
</dbReference>
<evidence type="ECO:0000256" key="1">
    <source>
        <dbReference type="ARBA" id="ARBA00004141"/>
    </source>
</evidence>
<keyword evidence="6 14" id="KW-0812">Transmembrane</keyword>
<keyword evidence="9 14" id="KW-0443">Lipid metabolism</keyword>
<dbReference type="GO" id="GO:0042761">
    <property type="term" value="P:very long-chain fatty acid biosynthetic process"/>
    <property type="evidence" value="ECO:0007669"/>
    <property type="project" value="TreeGrafter"/>
</dbReference>
<dbReference type="PANTHER" id="PTHR11035">
    <property type="entry name" value="VERY-LONG-CHAIN (3R)-3-HYDROXYACYL-COA DEHYDRATASE"/>
    <property type="match status" value="1"/>
</dbReference>
<name>A0AAV2NAL6_9HYME</name>
<evidence type="ECO:0000256" key="5">
    <source>
        <dbReference type="ARBA" id="ARBA00022516"/>
    </source>
</evidence>
<dbReference type="AlphaFoldDB" id="A0AAV2NAL6"/>
<comment type="catalytic activity">
    <reaction evidence="13 14">
        <text>a very-long-chain (3R)-3-hydroxyacyl-CoA = a very-long-chain (2E)-enoyl-CoA + H2O</text>
        <dbReference type="Rhea" id="RHEA:45812"/>
        <dbReference type="ChEBI" id="CHEBI:15377"/>
        <dbReference type="ChEBI" id="CHEBI:83728"/>
        <dbReference type="ChEBI" id="CHEBI:85440"/>
        <dbReference type="EC" id="4.2.1.134"/>
    </reaction>
</comment>
<keyword evidence="8 14" id="KW-1133">Transmembrane helix</keyword>
<organism evidence="15 16">
    <name type="scientific">Lasius platythorax</name>
    <dbReference type="NCBI Taxonomy" id="488582"/>
    <lineage>
        <taxon>Eukaryota</taxon>
        <taxon>Metazoa</taxon>
        <taxon>Ecdysozoa</taxon>
        <taxon>Arthropoda</taxon>
        <taxon>Hexapoda</taxon>
        <taxon>Insecta</taxon>
        <taxon>Pterygota</taxon>
        <taxon>Neoptera</taxon>
        <taxon>Endopterygota</taxon>
        <taxon>Hymenoptera</taxon>
        <taxon>Apocrita</taxon>
        <taxon>Aculeata</taxon>
        <taxon>Formicoidea</taxon>
        <taxon>Formicidae</taxon>
        <taxon>Formicinae</taxon>
        <taxon>Lasius</taxon>
        <taxon>Lasius</taxon>
    </lineage>
</organism>
<dbReference type="Proteomes" id="UP001497644">
    <property type="component" value="Chromosome 12"/>
</dbReference>
<keyword evidence="16" id="KW-1185">Reference proteome</keyword>
<evidence type="ECO:0000256" key="2">
    <source>
        <dbReference type="ARBA" id="ARBA00005194"/>
    </source>
</evidence>
<dbReference type="GO" id="GO:0030148">
    <property type="term" value="P:sphingolipid biosynthetic process"/>
    <property type="evidence" value="ECO:0007669"/>
    <property type="project" value="TreeGrafter"/>
</dbReference>
<evidence type="ECO:0000256" key="9">
    <source>
        <dbReference type="ARBA" id="ARBA00023098"/>
    </source>
</evidence>
<keyword evidence="10 14" id="KW-0472">Membrane</keyword>